<protein>
    <recommendedName>
        <fullName evidence="1">PFL domain-containing protein</fullName>
    </recommendedName>
</protein>
<feature type="non-terminal residue" evidence="2">
    <location>
        <position position="291"/>
    </location>
</feature>
<proteinExistence type="predicted"/>
<gene>
    <name evidence="2" type="ORF">S12H4_26776</name>
</gene>
<comment type="caution">
    <text evidence="2">The sequence shown here is derived from an EMBL/GenBank/DDBJ whole genome shotgun (WGS) entry which is preliminary data.</text>
</comment>
<dbReference type="EMBL" id="BARW01015226">
    <property type="protein sequence ID" value="GAI92277.1"/>
    <property type="molecule type" value="Genomic_DNA"/>
</dbReference>
<dbReference type="InterPro" id="IPR004184">
    <property type="entry name" value="PFL_dom"/>
</dbReference>
<feature type="non-terminal residue" evidence="2">
    <location>
        <position position="1"/>
    </location>
</feature>
<dbReference type="Pfam" id="PF02901">
    <property type="entry name" value="PFL-like"/>
    <property type="match status" value="1"/>
</dbReference>
<sequence length="291" mass="33408">WWKGKVVKDKVVAAMQKEALQAHNEFVYILTALGSGIGHITVDYLRVLSLGFLGIKKMILNKIAEIDYNEPENIKKQYFYKSATIVCDSIIEFSNRFSKLAKEMAKNEKHIKRKKELEHISVICSKVPANPAESFWEALQSFWFVHLVLQIESNGHSISPGRFDQYMYPFYKKDIEQGNVEREFAKELLSCLWIKFNEIIKVRDKFSSLAFGGYPMFQNLILGGVDKDGRDATNELSYLCIEVTKDIKLPQPSLSVRYHNQCPEEFLKNSCELAKVGLGMPAFFNDEVIIS</sequence>
<evidence type="ECO:0000313" key="2">
    <source>
        <dbReference type="EMBL" id="GAI92277.1"/>
    </source>
</evidence>
<dbReference type="PROSITE" id="PS51554">
    <property type="entry name" value="PFL"/>
    <property type="match status" value="1"/>
</dbReference>
<evidence type="ECO:0000259" key="1">
    <source>
        <dbReference type="PROSITE" id="PS51554"/>
    </source>
</evidence>
<dbReference type="GO" id="GO:0005829">
    <property type="term" value="C:cytosol"/>
    <property type="evidence" value="ECO:0007669"/>
    <property type="project" value="TreeGrafter"/>
</dbReference>
<dbReference type="SUPFAM" id="SSF51998">
    <property type="entry name" value="PFL-like glycyl radical enzymes"/>
    <property type="match status" value="1"/>
</dbReference>
<dbReference type="Gene3D" id="3.20.70.20">
    <property type="match status" value="1"/>
</dbReference>
<dbReference type="PANTHER" id="PTHR43641:SF2">
    <property type="entry name" value="DEHYDRATASE YBIW-RELATED"/>
    <property type="match status" value="1"/>
</dbReference>
<accession>X1SGX3</accession>
<name>X1SGX3_9ZZZZ</name>
<organism evidence="2">
    <name type="scientific">marine sediment metagenome</name>
    <dbReference type="NCBI Taxonomy" id="412755"/>
    <lineage>
        <taxon>unclassified sequences</taxon>
        <taxon>metagenomes</taxon>
        <taxon>ecological metagenomes</taxon>
    </lineage>
</organism>
<dbReference type="GO" id="GO:0003824">
    <property type="term" value="F:catalytic activity"/>
    <property type="evidence" value="ECO:0007669"/>
    <property type="project" value="InterPro"/>
</dbReference>
<reference evidence="2" key="1">
    <citation type="journal article" date="2014" name="Front. Microbiol.">
        <title>High frequency of phylogenetically diverse reductive dehalogenase-homologous genes in deep subseafloor sedimentary metagenomes.</title>
        <authorList>
            <person name="Kawai M."/>
            <person name="Futagami T."/>
            <person name="Toyoda A."/>
            <person name="Takaki Y."/>
            <person name="Nishi S."/>
            <person name="Hori S."/>
            <person name="Arai W."/>
            <person name="Tsubouchi T."/>
            <person name="Morono Y."/>
            <person name="Uchiyama I."/>
            <person name="Ito T."/>
            <person name="Fujiyama A."/>
            <person name="Inagaki F."/>
            <person name="Takami H."/>
        </authorList>
    </citation>
    <scope>NUCLEOTIDE SEQUENCE</scope>
    <source>
        <strain evidence="2">Expedition CK06-06</strain>
    </source>
</reference>
<dbReference type="AlphaFoldDB" id="X1SGX3"/>
<dbReference type="InterPro" id="IPR051215">
    <property type="entry name" value="GRE"/>
</dbReference>
<dbReference type="PANTHER" id="PTHR43641">
    <property type="entry name" value="FORMATE ACETYLTRANSFERASE 3-RELATED"/>
    <property type="match status" value="1"/>
</dbReference>
<feature type="domain" description="PFL" evidence="1">
    <location>
        <begin position="1"/>
        <end position="291"/>
    </location>
</feature>